<dbReference type="VEuPathDB" id="TriTrypDB:TvY486_0043550"/>
<name>F9WV49_TRYVY</name>
<reference evidence="2 3" key="1">
    <citation type="journal article" date="2012" name="Proc. Natl. Acad. Sci. U.S.A.">
        <title>Antigenic diversity is generated by distinct evolutionary mechanisms in African trypanosome species.</title>
        <authorList>
            <person name="Jackson A.P."/>
            <person name="Berry A."/>
            <person name="Aslett M."/>
            <person name="Allison H.C."/>
            <person name="Burton P."/>
            <person name="Vavrova-Anderson J."/>
            <person name="Brown R."/>
            <person name="Browne H."/>
            <person name="Corton N."/>
            <person name="Hauser H."/>
            <person name="Gamble J."/>
            <person name="Gilderthorp R."/>
            <person name="Marcello L."/>
            <person name="McQuillan J."/>
            <person name="Otto T.D."/>
            <person name="Quail M.A."/>
            <person name="Sanders M.J."/>
            <person name="van Tonder A."/>
            <person name="Ginger M.L."/>
            <person name="Field M.C."/>
            <person name="Barry J.D."/>
            <person name="Hertz-Fowler C."/>
            <person name="Berriman M."/>
        </authorList>
    </citation>
    <scope>NUCLEOTIDE SEQUENCE</scope>
    <source>
        <strain evidence="2 3">Y486</strain>
    </source>
</reference>
<gene>
    <name evidence="2" type="ORF">TvY486_0043550</name>
</gene>
<feature type="compositionally biased region" description="Polar residues" evidence="1">
    <location>
        <begin position="432"/>
        <end position="446"/>
    </location>
</feature>
<sequence length="484" mass="52654">MERRPPHVLLTSWQMFFGTTYRSHCSLRFVKEQSFAAIARVRYFSPSFICRSAAFSFSTSPGIAHKVSLFTLSPNMRTASLRTTLVWVFLAATLSGTAPDIFVRCAARGRPGGPLLVEGGAQLICELSGALKKVEHYAEKYHRTHGFSCTGPAAERVKNAAYRLAREIDNFVLSFEGDHYGSTCLISRDTPRNSAATVDNNELLKGCRSSRNNIHNAGTHGDVTNELDNAISKFTAVGSSVSWENGVSSVFGTNTRGQGCPLTLHKASMDTRCVGKLDEYGKRYGGLWEIRGEHYSYCSEHDCSCQGYYSPEPKIYWIGDGSSYDAEMLRTLREDLKTLNEAGESKCASLHTALSTHTQTHLHENNDNDNSGADTGDDVGENADSIETEQHTGGSSGSTDTNATVVSENYGDSRARSETGGHSSSNNDSNSMRASTDNNASTVPAQNSPLHADIHISSNCHLGGVIFMFAGVFFGKTFILSPIR</sequence>
<feature type="compositionally biased region" description="Acidic residues" evidence="1">
    <location>
        <begin position="375"/>
        <end position="387"/>
    </location>
</feature>
<dbReference type="AlphaFoldDB" id="F9WV49"/>
<accession>F9WV49</accession>
<protein>
    <submittedName>
        <fullName evidence="2">Variant surface glycoprotein, (VSG), putative</fullName>
    </submittedName>
</protein>
<evidence type="ECO:0000256" key="1">
    <source>
        <dbReference type="SAM" id="MobiDB-lite"/>
    </source>
</evidence>
<evidence type="ECO:0000313" key="3">
    <source>
        <dbReference type="Proteomes" id="UP000009027"/>
    </source>
</evidence>
<evidence type="ECO:0000313" key="2">
    <source>
        <dbReference type="EMBL" id="CCD21454.1"/>
    </source>
</evidence>
<dbReference type="EMBL" id="CAEX01007711">
    <property type="protein sequence ID" value="CCD21454.1"/>
    <property type="molecule type" value="Genomic_DNA"/>
</dbReference>
<keyword evidence="3" id="KW-1185">Reference proteome</keyword>
<feature type="region of interest" description="Disordered" evidence="1">
    <location>
        <begin position="354"/>
        <end position="446"/>
    </location>
</feature>
<dbReference type="Proteomes" id="UP000009027">
    <property type="component" value="Unassembled WGS sequence"/>
</dbReference>
<proteinExistence type="predicted"/>
<organism evidence="2 3">
    <name type="scientific">Trypanosoma vivax (strain Y486)</name>
    <dbReference type="NCBI Taxonomy" id="1055687"/>
    <lineage>
        <taxon>Eukaryota</taxon>
        <taxon>Discoba</taxon>
        <taxon>Euglenozoa</taxon>
        <taxon>Kinetoplastea</taxon>
        <taxon>Metakinetoplastina</taxon>
        <taxon>Trypanosomatida</taxon>
        <taxon>Trypanosomatidae</taxon>
        <taxon>Trypanosoma</taxon>
        <taxon>Duttonella</taxon>
    </lineage>
</organism>
<feature type="compositionally biased region" description="Polar residues" evidence="1">
    <location>
        <begin position="391"/>
        <end position="407"/>
    </location>
</feature>